<dbReference type="AlphaFoldDB" id="A0A9P6L075"/>
<evidence type="ECO:0000313" key="1">
    <source>
        <dbReference type="EMBL" id="KAF9764146.1"/>
    </source>
</evidence>
<name>A0A9P6L075_9MICR</name>
<organism evidence="1 2">
    <name type="scientific">Nosema granulosis</name>
    <dbReference type="NCBI Taxonomy" id="83296"/>
    <lineage>
        <taxon>Eukaryota</taxon>
        <taxon>Fungi</taxon>
        <taxon>Fungi incertae sedis</taxon>
        <taxon>Microsporidia</taxon>
        <taxon>Nosematidae</taxon>
        <taxon>Nosema</taxon>
    </lineage>
</organism>
<dbReference type="EMBL" id="SBJO01000035">
    <property type="protein sequence ID" value="KAF9764146.1"/>
    <property type="molecule type" value="Genomic_DNA"/>
</dbReference>
<reference evidence="1 2" key="1">
    <citation type="journal article" date="2020" name="Genome Biol. Evol.">
        <title>Comparative genomics of strictly vertically transmitted, feminizing microsporidia endosymbionts of amphipod crustaceans.</title>
        <authorList>
            <person name="Cormier A."/>
            <person name="Chebbi M.A."/>
            <person name="Giraud I."/>
            <person name="Wattier R."/>
            <person name="Teixeira M."/>
            <person name="Gilbert C."/>
            <person name="Rigaud T."/>
            <person name="Cordaux R."/>
        </authorList>
    </citation>
    <scope>NUCLEOTIDE SEQUENCE [LARGE SCALE GENOMIC DNA]</scope>
    <source>
        <strain evidence="1 2">Ou3-Ou53</strain>
    </source>
</reference>
<evidence type="ECO:0000313" key="2">
    <source>
        <dbReference type="Proteomes" id="UP000740883"/>
    </source>
</evidence>
<protein>
    <submittedName>
        <fullName evidence="1">Uncharacterized protein</fullName>
    </submittedName>
</protein>
<proteinExistence type="predicted"/>
<dbReference type="Proteomes" id="UP000740883">
    <property type="component" value="Unassembled WGS sequence"/>
</dbReference>
<sequence>MEDYEMIPVIKIRRNVERSLETESVNFFALQKKDCAYFKLTLRENSMDLLQYSVDETEKFSPEEFPILNPKEASVSVVSSIKKKLTGDENYLVVIMEDLRTNKYDLENTMRKLIHKELSRPITNKLLEEIEVTTPMDTLDNEYKYTTTNEFTEESIILKYHINKYYNDDEIDIYYYKIFLMDSTFIKELIQEIKYYYTVSHIKNYIKYSIKNQYSQQSSSPYPKSFSYSTELNAFEGSKCDKKDPRKKWSSRFNKYKEVYEDLTPYAAKGIKVLLYHACRNEYFFRKILQNNLDQGSLDFLCEFLCSKEEKSFNEKLEDLIKHLIENREYVEEAGDAVSISNFRFFLVLFYVECCHLLNCNLVDEIKRMAEDFDERRIFDCYIDDAKAIRIIYKAIDYISLLPVDDYIYFDKNVQAFALKYDMDLSGDLEEFNRQAKMFSLCTIMTKIRKLPSDFIS</sequence>
<gene>
    <name evidence="1" type="ORF">NGRA_0782</name>
</gene>
<accession>A0A9P6L075</accession>
<keyword evidence="2" id="KW-1185">Reference proteome</keyword>
<comment type="caution">
    <text evidence="1">The sequence shown here is derived from an EMBL/GenBank/DDBJ whole genome shotgun (WGS) entry which is preliminary data.</text>
</comment>